<keyword evidence="2" id="KW-1185">Reference proteome</keyword>
<dbReference type="GeneID" id="29420644"/>
<accession>W6N5B6</accession>
<dbReference type="EMBL" id="CBXI010000024">
    <property type="protein sequence ID" value="CDL91471.1"/>
    <property type="molecule type" value="Genomic_DNA"/>
</dbReference>
<evidence type="ECO:0000313" key="1">
    <source>
        <dbReference type="EMBL" id="CDL91471.1"/>
    </source>
</evidence>
<dbReference type="AlphaFoldDB" id="W6N5B6"/>
<protein>
    <submittedName>
        <fullName evidence="1">Uncharacterized protein</fullName>
    </submittedName>
</protein>
<proteinExistence type="predicted"/>
<sequence length="248" mass="28834">MLPSIRKTGVYSTEKSEQSKIQESYKMIKKFYNGSLVMVFKDLEFLTETSVHNISYIVRSNKHFTIGIDYFLLEANELKKFKKENNFSPWIGSLIVISKQGVYKLIDLLNLSEDVVRKIEEYFKIESPVSQSKAPVLEQLQACKFIADDLKMGEAIKMSIYRIVCEKNGIDTAVVDKIEHNKKLNMELKDITMKYGVYLLEHFTTNEIMDMKNQWISHNNVKSEKVKSYMIRLFDGIIKISTKIKKTA</sequence>
<dbReference type="Proteomes" id="UP000019482">
    <property type="component" value="Unassembled WGS sequence"/>
</dbReference>
<comment type="caution">
    <text evidence="1">The sequence shown here is derived from an EMBL/GenBank/DDBJ whole genome shotgun (WGS) entry which is preliminary data.</text>
</comment>
<reference evidence="1 2" key="1">
    <citation type="journal article" date="2015" name="Genome Announc.">
        <title>Draft Genome Sequence of Clostridium tyrobutyricum Strain DIVETGP, Isolated from Cow's Milk for Grana Padano Production.</title>
        <authorList>
            <person name="Soggiu A."/>
            <person name="Piras C."/>
            <person name="Gaiarsa S."/>
            <person name="Sassera D."/>
            <person name="Roncada P."/>
            <person name="Bendixen E."/>
            <person name="Brasca M."/>
            <person name="Bonizzi L."/>
        </authorList>
    </citation>
    <scope>NUCLEOTIDE SEQUENCE [LARGE SCALE GENOMIC DNA]</scope>
    <source>
        <strain evidence="1 2">DIVETGP</strain>
    </source>
</reference>
<gene>
    <name evidence="1" type="ORF">CTDIVETGP_1541</name>
</gene>
<organism evidence="1 2">
    <name type="scientific">Clostridium tyrobutyricum DIVETGP</name>
    <dbReference type="NCBI Taxonomy" id="1408889"/>
    <lineage>
        <taxon>Bacteria</taxon>
        <taxon>Bacillati</taxon>
        <taxon>Bacillota</taxon>
        <taxon>Clostridia</taxon>
        <taxon>Eubacteriales</taxon>
        <taxon>Clostridiaceae</taxon>
        <taxon>Clostridium</taxon>
    </lineage>
</organism>
<evidence type="ECO:0000313" key="2">
    <source>
        <dbReference type="Proteomes" id="UP000019482"/>
    </source>
</evidence>
<dbReference type="RefSeq" id="WP_017895702.1">
    <property type="nucleotide sequence ID" value="NZ_CBXI010000024.1"/>
</dbReference>
<name>W6N5B6_CLOTY</name>